<dbReference type="RefSeq" id="WP_006789858.1">
    <property type="nucleotide sequence ID" value="NZ_JH417580.1"/>
</dbReference>
<evidence type="ECO:0000313" key="16">
    <source>
        <dbReference type="EMBL" id="EHM41650.1"/>
    </source>
</evidence>
<organism evidence="16 17">
    <name type="scientific">Anaeroglobus geminatus F0357</name>
    <dbReference type="NCBI Taxonomy" id="861450"/>
    <lineage>
        <taxon>Bacteria</taxon>
        <taxon>Bacillati</taxon>
        <taxon>Bacillota</taxon>
        <taxon>Negativicutes</taxon>
        <taxon>Veillonellales</taxon>
        <taxon>Veillonellaceae</taxon>
        <taxon>Anaeroglobus</taxon>
    </lineage>
</organism>
<dbReference type="InterPro" id="IPR004652">
    <property type="entry name" value="DusB-like"/>
</dbReference>
<proteinExistence type="inferred from homology"/>
<evidence type="ECO:0000256" key="13">
    <source>
        <dbReference type="PIRSR" id="PIRSR006621-1"/>
    </source>
</evidence>
<dbReference type="InterPro" id="IPR013785">
    <property type="entry name" value="Aldolase_TIM"/>
</dbReference>
<evidence type="ECO:0000256" key="9">
    <source>
        <dbReference type="ARBA" id="ARBA00023002"/>
    </source>
</evidence>
<evidence type="ECO:0000256" key="11">
    <source>
        <dbReference type="ARBA" id="ARBA00048802"/>
    </source>
</evidence>
<evidence type="ECO:0000313" key="17">
    <source>
        <dbReference type="Proteomes" id="UP000005481"/>
    </source>
</evidence>
<gene>
    <name evidence="16" type="ORF">HMPREF0080_00872</name>
</gene>
<keyword evidence="4 12" id="KW-0285">Flavoprotein</keyword>
<keyword evidence="5 12" id="KW-0288">FMN</keyword>
<name>G9YGV2_9FIRM</name>
<dbReference type="GO" id="GO:0000049">
    <property type="term" value="F:tRNA binding"/>
    <property type="evidence" value="ECO:0007669"/>
    <property type="project" value="UniProtKB-KW"/>
</dbReference>
<evidence type="ECO:0000256" key="7">
    <source>
        <dbReference type="ARBA" id="ARBA00022857"/>
    </source>
</evidence>
<dbReference type="CDD" id="cd02801">
    <property type="entry name" value="DUS_like_FMN"/>
    <property type="match status" value="1"/>
</dbReference>
<feature type="binding site" evidence="14">
    <location>
        <begin position="23"/>
        <end position="25"/>
    </location>
    <ligand>
        <name>FMN</name>
        <dbReference type="ChEBI" id="CHEBI:58210"/>
    </ligand>
</feature>
<feature type="binding site" evidence="14">
    <location>
        <position position="146"/>
    </location>
    <ligand>
        <name>FMN</name>
        <dbReference type="ChEBI" id="CHEBI:58210"/>
    </ligand>
</feature>
<dbReference type="STRING" id="861450.HMPREF0080_00872"/>
<comment type="similarity">
    <text evidence="12">Belongs to the dus family.</text>
</comment>
<comment type="catalytic activity">
    <reaction evidence="11">
        <text>a 5,6-dihydrouridine in tRNA + NAD(+) = a uridine in tRNA + NADH + H(+)</text>
        <dbReference type="Rhea" id="RHEA:54452"/>
        <dbReference type="Rhea" id="RHEA-COMP:13339"/>
        <dbReference type="Rhea" id="RHEA-COMP:13887"/>
        <dbReference type="ChEBI" id="CHEBI:15378"/>
        <dbReference type="ChEBI" id="CHEBI:57540"/>
        <dbReference type="ChEBI" id="CHEBI:57945"/>
        <dbReference type="ChEBI" id="CHEBI:65315"/>
        <dbReference type="ChEBI" id="CHEBI:74443"/>
    </reaction>
</comment>
<comment type="caution">
    <text evidence="16">The sequence shown here is derived from an EMBL/GenBank/DDBJ whole genome shotgun (WGS) entry which is preliminary data.</text>
</comment>
<evidence type="ECO:0000256" key="8">
    <source>
        <dbReference type="ARBA" id="ARBA00022884"/>
    </source>
</evidence>
<evidence type="ECO:0000256" key="5">
    <source>
        <dbReference type="ARBA" id="ARBA00022643"/>
    </source>
</evidence>
<keyword evidence="7" id="KW-0521">NADP</keyword>
<comment type="catalytic activity">
    <reaction evidence="10">
        <text>a 5,6-dihydrouridine in tRNA + NADP(+) = a uridine in tRNA + NADPH + H(+)</text>
        <dbReference type="Rhea" id="RHEA:23624"/>
        <dbReference type="Rhea" id="RHEA-COMP:13339"/>
        <dbReference type="Rhea" id="RHEA-COMP:13887"/>
        <dbReference type="ChEBI" id="CHEBI:15378"/>
        <dbReference type="ChEBI" id="CHEBI:57783"/>
        <dbReference type="ChEBI" id="CHEBI:58349"/>
        <dbReference type="ChEBI" id="CHEBI:65315"/>
        <dbReference type="ChEBI" id="CHEBI:74443"/>
    </reaction>
</comment>
<dbReference type="InterPro" id="IPR001269">
    <property type="entry name" value="DUS_fam"/>
</dbReference>
<keyword evidence="6 12" id="KW-0819">tRNA processing</keyword>
<accession>G9YGV2</accession>
<dbReference type="InterPro" id="IPR018517">
    <property type="entry name" value="tRNA_hU_synthase_CS"/>
</dbReference>
<comment type="function">
    <text evidence="2 12">Catalyzes the synthesis of 5,6-dihydrouridine (D), a modified base found in the D-loop of most tRNAs, via the reduction of the C5-C6 double bond in target uridines.</text>
</comment>
<dbReference type="GO" id="GO:0017150">
    <property type="term" value="F:tRNA dihydrouridine synthase activity"/>
    <property type="evidence" value="ECO:0007669"/>
    <property type="project" value="InterPro"/>
</dbReference>
<feature type="binding site" evidence="14">
    <location>
        <position position="77"/>
    </location>
    <ligand>
        <name>FMN</name>
        <dbReference type="ChEBI" id="CHEBI:58210"/>
    </ligand>
</feature>
<dbReference type="Pfam" id="PF01207">
    <property type="entry name" value="Dus"/>
    <property type="match status" value="1"/>
</dbReference>
<dbReference type="EMBL" id="AGCJ01000030">
    <property type="protein sequence ID" value="EHM41650.1"/>
    <property type="molecule type" value="Genomic_DNA"/>
</dbReference>
<dbReference type="InterPro" id="IPR024036">
    <property type="entry name" value="tRNA-dHydroUridine_Synthase_C"/>
</dbReference>
<dbReference type="EC" id="1.3.1.-" evidence="12"/>
<comment type="cofactor">
    <cofactor evidence="1 12 14">
        <name>FMN</name>
        <dbReference type="ChEBI" id="CHEBI:58210"/>
    </cofactor>
</comment>
<evidence type="ECO:0000256" key="6">
    <source>
        <dbReference type="ARBA" id="ARBA00022694"/>
    </source>
</evidence>
<dbReference type="GO" id="GO:0050660">
    <property type="term" value="F:flavin adenine dinucleotide binding"/>
    <property type="evidence" value="ECO:0007669"/>
    <property type="project" value="InterPro"/>
</dbReference>
<feature type="binding site" evidence="14">
    <location>
        <position position="176"/>
    </location>
    <ligand>
        <name>FMN</name>
        <dbReference type="ChEBI" id="CHEBI:58210"/>
    </ligand>
</feature>
<dbReference type="AlphaFoldDB" id="G9YGV2"/>
<dbReference type="OrthoDB" id="9764501at2"/>
<dbReference type="PANTHER" id="PTHR45846:SF1">
    <property type="entry name" value="TRNA-DIHYDROURIDINE(47) SYNTHASE [NAD(P)(+)]-LIKE"/>
    <property type="match status" value="1"/>
</dbReference>
<evidence type="ECO:0000256" key="1">
    <source>
        <dbReference type="ARBA" id="ARBA00001917"/>
    </source>
</evidence>
<dbReference type="PATRIC" id="fig|861450.3.peg.825"/>
<dbReference type="HOGENOM" id="CLU_013299_0_3_9"/>
<dbReference type="PIRSF" id="PIRSF006621">
    <property type="entry name" value="Dus"/>
    <property type="match status" value="1"/>
</dbReference>
<evidence type="ECO:0000256" key="12">
    <source>
        <dbReference type="PIRNR" id="PIRNR006621"/>
    </source>
</evidence>
<dbReference type="InterPro" id="IPR035587">
    <property type="entry name" value="DUS-like_FMN-bd"/>
</dbReference>
<evidence type="ECO:0000256" key="2">
    <source>
        <dbReference type="ARBA" id="ARBA00002790"/>
    </source>
</evidence>
<dbReference type="PANTHER" id="PTHR45846">
    <property type="entry name" value="TRNA-DIHYDROURIDINE(47) SYNTHASE [NAD(P)(+)]-LIKE"/>
    <property type="match status" value="1"/>
</dbReference>
<evidence type="ECO:0000259" key="15">
    <source>
        <dbReference type="Pfam" id="PF01207"/>
    </source>
</evidence>
<feature type="active site" description="Proton donor" evidence="13">
    <location>
        <position position="107"/>
    </location>
</feature>
<dbReference type="Gene3D" id="3.20.20.70">
    <property type="entry name" value="Aldolase class I"/>
    <property type="match status" value="1"/>
</dbReference>
<keyword evidence="14" id="KW-0547">Nucleotide-binding</keyword>
<keyword evidence="17" id="KW-1185">Reference proteome</keyword>
<dbReference type="NCBIfam" id="TIGR00737">
    <property type="entry name" value="nifR3_yhdG"/>
    <property type="match status" value="1"/>
</dbReference>
<protein>
    <recommendedName>
        <fullName evidence="12">tRNA-dihydrouridine synthase</fullName>
        <ecNumber evidence="12">1.3.1.-</ecNumber>
    </recommendedName>
</protein>
<evidence type="ECO:0000256" key="14">
    <source>
        <dbReference type="PIRSR" id="PIRSR006621-2"/>
    </source>
</evidence>
<dbReference type="Gene3D" id="1.10.1200.80">
    <property type="entry name" value="Putative flavin oxidoreducatase, domain 2"/>
    <property type="match status" value="1"/>
</dbReference>
<keyword evidence="3" id="KW-0820">tRNA-binding</keyword>
<dbReference type="SUPFAM" id="SSF51395">
    <property type="entry name" value="FMN-linked oxidoreductases"/>
    <property type="match status" value="1"/>
</dbReference>
<reference evidence="16 17" key="1">
    <citation type="submission" date="2011-08" db="EMBL/GenBank/DDBJ databases">
        <authorList>
            <person name="Weinstock G."/>
            <person name="Sodergren E."/>
            <person name="Clifton S."/>
            <person name="Fulton L."/>
            <person name="Fulton B."/>
            <person name="Courtney L."/>
            <person name="Fronick C."/>
            <person name="Harrison M."/>
            <person name="Strong C."/>
            <person name="Farmer C."/>
            <person name="Delahaunty K."/>
            <person name="Markovic C."/>
            <person name="Hall O."/>
            <person name="Minx P."/>
            <person name="Tomlinson C."/>
            <person name="Mitreva M."/>
            <person name="Hou S."/>
            <person name="Chen J."/>
            <person name="Wollam A."/>
            <person name="Pepin K.H."/>
            <person name="Johnson M."/>
            <person name="Bhonagiri V."/>
            <person name="Zhang X."/>
            <person name="Suruliraj S."/>
            <person name="Warren W."/>
            <person name="Chinwalla A."/>
            <person name="Mardis E.R."/>
            <person name="Wilson R.K."/>
        </authorList>
    </citation>
    <scope>NUCLEOTIDE SEQUENCE [LARGE SCALE GENOMIC DNA]</scope>
    <source>
        <strain evidence="16 17">F0357</strain>
    </source>
</reference>
<dbReference type="PROSITE" id="PS01136">
    <property type="entry name" value="UPF0034"/>
    <property type="match status" value="1"/>
</dbReference>
<feature type="binding site" evidence="14">
    <location>
        <begin position="231"/>
        <end position="232"/>
    </location>
    <ligand>
        <name>FMN</name>
        <dbReference type="ChEBI" id="CHEBI:58210"/>
    </ligand>
</feature>
<evidence type="ECO:0000256" key="3">
    <source>
        <dbReference type="ARBA" id="ARBA00022555"/>
    </source>
</evidence>
<sequence length="334" mass="35538">MNGIVKPLRIGSVIIDSPLLLAPMAGVCDLPFRVIARRYGAALVCTEMVSAKGLAYGNEHTREMLSIDAGEHPLSLQIFGSDPEIMAKAAVAAEESGADIIDINMGCPVRKVVQNGEGAALMKDLPLAEKVVKAVVAAVSVPVTVKMRTGWDDSSFTAPELAVRCEQAGAAAVVVHGRTREQFYSGKVDIEKIAAVVAAVSIPVIGNGDIADGPAAGAMFDHTGCAGIMIGRAARGNPWIFREIEAYLTSGAVIKAPTTAERYKLLSEHFESLLKFKGDYIGLREMRAHASWYTRGMFGSAALRDRFNRAASPEEFRSLIRRAAGDGDGSDGVY</sequence>
<dbReference type="Proteomes" id="UP000005481">
    <property type="component" value="Unassembled WGS sequence"/>
</dbReference>
<dbReference type="eggNOG" id="COG0042">
    <property type="taxonomic scope" value="Bacteria"/>
</dbReference>
<evidence type="ECO:0000256" key="10">
    <source>
        <dbReference type="ARBA" id="ARBA00048205"/>
    </source>
</evidence>
<evidence type="ECO:0000256" key="4">
    <source>
        <dbReference type="ARBA" id="ARBA00022630"/>
    </source>
</evidence>
<keyword evidence="9 12" id="KW-0560">Oxidoreductase</keyword>
<feature type="domain" description="DUS-like FMN-binding" evidence="15">
    <location>
        <begin position="20"/>
        <end position="320"/>
    </location>
</feature>
<keyword evidence="8" id="KW-0694">RNA-binding</keyword>